<keyword evidence="3" id="KW-1185">Reference proteome</keyword>
<reference evidence="2" key="2">
    <citation type="journal article" date="2023" name="IMA Fungus">
        <title>Comparative genomic study of the Penicillium genus elucidates a diverse pangenome and 15 lateral gene transfer events.</title>
        <authorList>
            <person name="Petersen C."/>
            <person name="Sorensen T."/>
            <person name="Nielsen M.R."/>
            <person name="Sondergaard T.E."/>
            <person name="Sorensen J.L."/>
            <person name="Fitzpatrick D.A."/>
            <person name="Frisvad J.C."/>
            <person name="Nielsen K.L."/>
        </authorList>
    </citation>
    <scope>NUCLEOTIDE SEQUENCE</scope>
    <source>
        <strain evidence="2">IBT 16125</strain>
    </source>
</reference>
<feature type="transmembrane region" description="Helical" evidence="1">
    <location>
        <begin position="144"/>
        <end position="168"/>
    </location>
</feature>
<feature type="transmembrane region" description="Helical" evidence="1">
    <location>
        <begin position="303"/>
        <end position="326"/>
    </location>
</feature>
<feature type="transmembrane region" description="Helical" evidence="1">
    <location>
        <begin position="264"/>
        <end position="283"/>
    </location>
</feature>
<keyword evidence="1" id="KW-0472">Membrane</keyword>
<feature type="non-terminal residue" evidence="2">
    <location>
        <position position="404"/>
    </location>
</feature>
<reference evidence="2" key="1">
    <citation type="submission" date="2022-12" db="EMBL/GenBank/DDBJ databases">
        <authorList>
            <person name="Petersen C."/>
        </authorList>
    </citation>
    <scope>NUCLEOTIDE SEQUENCE</scope>
    <source>
        <strain evidence="2">IBT 16125</strain>
    </source>
</reference>
<feature type="transmembrane region" description="Helical" evidence="1">
    <location>
        <begin position="180"/>
        <end position="206"/>
    </location>
</feature>
<sequence>NRLHSRNHIAEARLDAQHPASGSRSSAYHLVWSKHRPHYIHPYKRITQRSRTTADWSATYTPGDLGNFKSVYQIRAAFSFLLIVTSLGILAAAIIIRKRGTKAGIVLFKILVISLISYAISNLMPAIVYSIYLADTTVKLAIQLAFIIEELTYLFALWTILLLLYRFINRFQEWSTGRVSIVLMLVHGVIFGLMGVLCVAELALYIGSTVKTVDRSQRWILSWHWVQSVREIALWVVSFEIAIWASVVEVRASKVDRMARPSTLSFLLASIGFFAMNMMWAMVTIRWDIVAYHGHSSIYPRGIYYFETVFVFICIVLTYTGILTCCTRLAGLKDSDIFQTGTPTDYPVMTYEHPYTKPSAIESRLMITEADPSREFWEAGSRLIHEGDARFKILPRKPQAAQAY</sequence>
<keyword evidence="1" id="KW-1133">Transmembrane helix</keyword>
<gene>
    <name evidence="2" type="ORF">N7458_000791</name>
</gene>
<dbReference type="GeneID" id="81594428"/>
<accession>A0AAD6CHG8</accession>
<feature type="transmembrane region" description="Helical" evidence="1">
    <location>
        <begin position="108"/>
        <end position="132"/>
    </location>
</feature>
<name>A0AAD6CHG8_9EURO</name>
<evidence type="ECO:0000256" key="1">
    <source>
        <dbReference type="SAM" id="Phobius"/>
    </source>
</evidence>
<organism evidence="2 3">
    <name type="scientific">Penicillium daleae</name>
    <dbReference type="NCBI Taxonomy" id="63821"/>
    <lineage>
        <taxon>Eukaryota</taxon>
        <taxon>Fungi</taxon>
        <taxon>Dikarya</taxon>
        <taxon>Ascomycota</taxon>
        <taxon>Pezizomycotina</taxon>
        <taxon>Eurotiomycetes</taxon>
        <taxon>Eurotiomycetidae</taxon>
        <taxon>Eurotiales</taxon>
        <taxon>Aspergillaceae</taxon>
        <taxon>Penicillium</taxon>
    </lineage>
</organism>
<dbReference type="Proteomes" id="UP001213681">
    <property type="component" value="Unassembled WGS sequence"/>
</dbReference>
<evidence type="ECO:0000313" key="3">
    <source>
        <dbReference type="Proteomes" id="UP001213681"/>
    </source>
</evidence>
<proteinExistence type="predicted"/>
<dbReference type="EMBL" id="JAPVEA010000001">
    <property type="protein sequence ID" value="KAJ5465105.1"/>
    <property type="molecule type" value="Genomic_DNA"/>
</dbReference>
<evidence type="ECO:0000313" key="2">
    <source>
        <dbReference type="EMBL" id="KAJ5465105.1"/>
    </source>
</evidence>
<dbReference type="RefSeq" id="XP_056771952.1">
    <property type="nucleotide sequence ID" value="XM_056904185.1"/>
</dbReference>
<feature type="transmembrane region" description="Helical" evidence="1">
    <location>
        <begin position="76"/>
        <end position="96"/>
    </location>
</feature>
<protein>
    <submittedName>
        <fullName evidence="2">Uncharacterized protein</fullName>
    </submittedName>
</protein>
<keyword evidence="1" id="KW-0812">Transmembrane</keyword>
<comment type="caution">
    <text evidence="2">The sequence shown here is derived from an EMBL/GenBank/DDBJ whole genome shotgun (WGS) entry which is preliminary data.</text>
</comment>
<dbReference type="AlphaFoldDB" id="A0AAD6CHG8"/>